<dbReference type="PANTHER" id="PTHR32303:SF10">
    <property type="entry name" value="OUTER MEMBRANE PROTEIN ASSEMBLY FACTOR BAMB"/>
    <property type="match status" value="1"/>
</dbReference>
<proteinExistence type="inferred from homology"/>
<dbReference type="InterPro" id="IPR036909">
    <property type="entry name" value="Cyt_c-like_dom_sf"/>
</dbReference>
<feature type="region of interest" description="Disordered" evidence="10">
    <location>
        <begin position="23"/>
        <end position="54"/>
    </location>
</feature>
<accession>A0A4R5VKF1</accession>
<dbReference type="Pfam" id="PF13442">
    <property type="entry name" value="Cytochrome_CBB3"/>
    <property type="match status" value="1"/>
</dbReference>
<sequence>MKRFLKATGSVLLASMVLVGCQSNNNKNNTNNKEETKESNQSNQTNQVKETGFPNWGYDIQHTRHVPYKEITKDNVKKMGIVWQQDIVEWNKDVPNLQEDFPVVQNGVMYVTSAKNHVFAIDAASGKKLWAWTPPKEVLDHLNSLPWQSNVASRGVAVANGKVYVLMIDNRLAKLDAKTGKLEKMVNFWDHVPSIKLENRYYESSAPMYYDGNIYVGSSGGDNGTRGFVWAFKADSLEPLWKEPFWTVPERGTGWAKGKYTGGGSVWTPMSFDPDTDMMYFAVGNPAPDFYDADRKGKNPYTDSIVALDSKTGKFKWASSQVDHDLWDYDAAATPMVLNAKVGGKKQKIIVEGGKNGKWYAWEAKTGKTIYDGVPFVKIQHSALPTDESKVKLQWPGTPGGESYAPETYDPETNYVLIPGINYPNLMLAPKDAKEIAKDNNTFPGTKILPLPHDVDTSGTITAIDVNTGKKVYQLKTDDPMYGGFTSTATGLAFYGELDGTVNALDIKKGKVLWSMESGGKQIKMAPSIYTVDGKQYVAMITGGTRVVVYGLGGKEKAAAPNKNAKLQGQADVVIDPEKVYKKSCVSCHGDNLQGATAPNLQHIGKSMSKEDILNQILNGGDRMPAGLAKGAEAEALAEWLSKKK</sequence>
<dbReference type="InterPro" id="IPR001479">
    <property type="entry name" value="Quinoprotein_DH_CS"/>
</dbReference>
<feature type="domain" description="Cytochrome c" evidence="12">
    <location>
        <begin position="572"/>
        <end position="645"/>
    </location>
</feature>
<evidence type="ECO:0000256" key="4">
    <source>
        <dbReference type="ARBA" id="ARBA00022723"/>
    </source>
</evidence>
<evidence type="ECO:0000256" key="8">
    <source>
        <dbReference type="ARBA" id="ARBA00023004"/>
    </source>
</evidence>
<dbReference type="SMART" id="SM00564">
    <property type="entry name" value="PQQ"/>
    <property type="match status" value="6"/>
</dbReference>
<dbReference type="InterPro" id="IPR009056">
    <property type="entry name" value="Cyt_c-like_dom"/>
</dbReference>
<feature type="signal peptide" evidence="11">
    <location>
        <begin position="1"/>
        <end position="20"/>
    </location>
</feature>
<gene>
    <name evidence="14" type="ORF">E2K98_26990</name>
    <name evidence="13" type="ORF">RCG21_03905</name>
</gene>
<dbReference type="Pfam" id="PF01011">
    <property type="entry name" value="PQQ"/>
    <property type="match status" value="2"/>
</dbReference>
<dbReference type="EMBL" id="JAVGVR010000001">
    <property type="protein sequence ID" value="MDQ6595554.1"/>
    <property type="molecule type" value="Genomic_DNA"/>
</dbReference>
<evidence type="ECO:0000256" key="11">
    <source>
        <dbReference type="SAM" id="SignalP"/>
    </source>
</evidence>
<keyword evidence="6" id="KW-0634">PQQ</keyword>
<feature type="chain" id="PRO_5044608815" evidence="11">
    <location>
        <begin position="21"/>
        <end position="645"/>
    </location>
</feature>
<keyword evidence="8 9" id="KW-0408">Iron</keyword>
<evidence type="ECO:0000313" key="15">
    <source>
        <dbReference type="Proteomes" id="UP000295132"/>
    </source>
</evidence>
<dbReference type="GO" id="GO:0016491">
    <property type="term" value="F:oxidoreductase activity"/>
    <property type="evidence" value="ECO:0007669"/>
    <property type="project" value="UniProtKB-KW"/>
</dbReference>
<evidence type="ECO:0000313" key="16">
    <source>
        <dbReference type="Proteomes" id="UP001178888"/>
    </source>
</evidence>
<dbReference type="InterPro" id="IPR002372">
    <property type="entry name" value="PQQ_rpt_dom"/>
</dbReference>
<dbReference type="GO" id="GO:0020037">
    <property type="term" value="F:heme binding"/>
    <property type="evidence" value="ECO:0007669"/>
    <property type="project" value="InterPro"/>
</dbReference>
<comment type="similarity">
    <text evidence="2">Belongs to the bacterial PQQ dehydrogenase family.</text>
</comment>
<reference evidence="14 15" key="1">
    <citation type="submission" date="2019-03" db="EMBL/GenBank/DDBJ databases">
        <title>Bacillus niacini sp. nov. a Nicotinate-Metabolizing Mesophile Isolated from Soil.</title>
        <authorList>
            <person name="Zhang G."/>
        </authorList>
    </citation>
    <scope>NUCLEOTIDE SEQUENCE [LARGE SCALE GENOMIC DNA]</scope>
    <source>
        <strain evidence="14 15">WN066</strain>
    </source>
</reference>
<dbReference type="PROSITE" id="PS51257">
    <property type="entry name" value="PROKAR_LIPOPROTEIN"/>
    <property type="match status" value="1"/>
</dbReference>
<name>A0A4R5VKF1_9BACI</name>
<keyword evidence="7" id="KW-0560">Oxidoreductase</keyword>
<dbReference type="GO" id="GO:0046872">
    <property type="term" value="F:metal ion binding"/>
    <property type="evidence" value="ECO:0007669"/>
    <property type="project" value="UniProtKB-KW"/>
</dbReference>
<reference evidence="13" key="2">
    <citation type="submission" date="2023-08" db="EMBL/GenBank/DDBJ databases">
        <title>Nitrogen cycling bacteria in agricultural field soils.</title>
        <authorList>
            <person name="Jang J."/>
        </authorList>
    </citation>
    <scope>NUCLEOTIDE SEQUENCE</scope>
    <source>
        <strain evidence="13">PS3-36</strain>
    </source>
</reference>
<evidence type="ECO:0000259" key="12">
    <source>
        <dbReference type="PROSITE" id="PS51007"/>
    </source>
</evidence>
<dbReference type="EMBL" id="SMYO01000024">
    <property type="protein sequence ID" value="TDK56296.1"/>
    <property type="molecule type" value="Genomic_DNA"/>
</dbReference>
<evidence type="ECO:0000256" key="7">
    <source>
        <dbReference type="ARBA" id="ARBA00023002"/>
    </source>
</evidence>
<dbReference type="Gene3D" id="2.140.10.10">
    <property type="entry name" value="Quinoprotein alcohol dehydrogenase-like superfamily"/>
    <property type="match status" value="1"/>
</dbReference>
<dbReference type="InterPro" id="IPR018391">
    <property type="entry name" value="PQQ_b-propeller_rpt"/>
</dbReference>
<keyword evidence="4 9" id="KW-0479">Metal-binding</keyword>
<dbReference type="Gene3D" id="1.10.760.10">
    <property type="entry name" value="Cytochrome c-like domain"/>
    <property type="match status" value="1"/>
</dbReference>
<dbReference type="GO" id="GO:0009055">
    <property type="term" value="F:electron transfer activity"/>
    <property type="evidence" value="ECO:0007669"/>
    <property type="project" value="InterPro"/>
</dbReference>
<protein>
    <submittedName>
        <fullName evidence="13">PQQ-binding-like beta-propeller repeat protein</fullName>
    </submittedName>
</protein>
<dbReference type="RefSeq" id="WP_133339645.1">
    <property type="nucleotide sequence ID" value="NZ_JAVGVR010000001.1"/>
</dbReference>
<evidence type="ECO:0000256" key="5">
    <source>
        <dbReference type="ARBA" id="ARBA00022729"/>
    </source>
</evidence>
<dbReference type="PANTHER" id="PTHR32303">
    <property type="entry name" value="QUINOPROTEIN ALCOHOL DEHYDROGENASE (CYTOCHROME C)"/>
    <property type="match status" value="1"/>
</dbReference>
<evidence type="ECO:0000256" key="1">
    <source>
        <dbReference type="ARBA" id="ARBA00001931"/>
    </source>
</evidence>
<evidence type="ECO:0000256" key="3">
    <source>
        <dbReference type="ARBA" id="ARBA00022617"/>
    </source>
</evidence>
<dbReference type="SUPFAM" id="SSF50998">
    <property type="entry name" value="Quinoprotein alcohol dehydrogenase-like"/>
    <property type="match status" value="1"/>
</dbReference>
<evidence type="ECO:0000313" key="13">
    <source>
        <dbReference type="EMBL" id="MDQ6595554.1"/>
    </source>
</evidence>
<dbReference type="SUPFAM" id="SSF46626">
    <property type="entry name" value="Cytochrome c"/>
    <property type="match status" value="1"/>
</dbReference>
<organism evidence="14 15">
    <name type="scientific">Bacillus salipaludis</name>
    <dbReference type="NCBI Taxonomy" id="2547811"/>
    <lineage>
        <taxon>Bacteria</taxon>
        <taxon>Bacillati</taxon>
        <taxon>Bacillota</taxon>
        <taxon>Bacilli</taxon>
        <taxon>Bacillales</taxon>
        <taxon>Bacillaceae</taxon>
        <taxon>Bacillus</taxon>
    </lineage>
</organism>
<dbReference type="GO" id="GO:0030288">
    <property type="term" value="C:outer membrane-bounded periplasmic space"/>
    <property type="evidence" value="ECO:0007669"/>
    <property type="project" value="InterPro"/>
</dbReference>
<evidence type="ECO:0000256" key="9">
    <source>
        <dbReference type="PROSITE-ProRule" id="PRU00433"/>
    </source>
</evidence>
<dbReference type="Proteomes" id="UP001178888">
    <property type="component" value="Unassembled WGS sequence"/>
</dbReference>
<evidence type="ECO:0000256" key="10">
    <source>
        <dbReference type="SAM" id="MobiDB-lite"/>
    </source>
</evidence>
<evidence type="ECO:0000313" key="14">
    <source>
        <dbReference type="EMBL" id="TDK56296.1"/>
    </source>
</evidence>
<comment type="caution">
    <text evidence="14">The sequence shown here is derived from an EMBL/GenBank/DDBJ whole genome shotgun (WGS) entry which is preliminary data.</text>
</comment>
<dbReference type="PROSITE" id="PS00364">
    <property type="entry name" value="BACTERIAL_PQQ_2"/>
    <property type="match status" value="1"/>
</dbReference>
<evidence type="ECO:0000256" key="2">
    <source>
        <dbReference type="ARBA" id="ARBA00008156"/>
    </source>
</evidence>
<dbReference type="InterPro" id="IPR011047">
    <property type="entry name" value="Quinoprotein_ADH-like_sf"/>
</dbReference>
<keyword evidence="5 11" id="KW-0732">Signal</keyword>
<dbReference type="AlphaFoldDB" id="A0A4R5VKF1"/>
<evidence type="ECO:0000256" key="6">
    <source>
        <dbReference type="ARBA" id="ARBA00022891"/>
    </source>
</evidence>
<keyword evidence="16" id="KW-1185">Reference proteome</keyword>
<comment type="cofactor">
    <cofactor evidence="1">
        <name>pyrroloquinoline quinone</name>
        <dbReference type="ChEBI" id="CHEBI:58442"/>
    </cofactor>
</comment>
<dbReference type="Proteomes" id="UP000295132">
    <property type="component" value="Unassembled WGS sequence"/>
</dbReference>
<dbReference type="PROSITE" id="PS51007">
    <property type="entry name" value="CYTC"/>
    <property type="match status" value="1"/>
</dbReference>
<keyword evidence="3 9" id="KW-0349">Heme</keyword>